<organism evidence="6 7">
    <name type="scientific">Delftia lacustris</name>
    <dbReference type="NCBI Taxonomy" id="558537"/>
    <lineage>
        <taxon>Bacteria</taxon>
        <taxon>Pseudomonadati</taxon>
        <taxon>Pseudomonadota</taxon>
        <taxon>Betaproteobacteria</taxon>
        <taxon>Burkholderiales</taxon>
        <taxon>Comamonadaceae</taxon>
        <taxon>Delftia</taxon>
    </lineage>
</organism>
<dbReference type="KEGG" id="dla:I6G47_12215"/>
<dbReference type="EMBL" id="CP065748">
    <property type="protein sequence ID" value="QPS83768.1"/>
    <property type="molecule type" value="Genomic_DNA"/>
</dbReference>
<dbReference type="PANTHER" id="PTHR47235">
    <property type="entry name" value="BLR6548 PROTEIN"/>
    <property type="match status" value="1"/>
</dbReference>
<evidence type="ECO:0000256" key="2">
    <source>
        <dbReference type="ARBA" id="ARBA00022729"/>
    </source>
</evidence>
<evidence type="ECO:0000313" key="5">
    <source>
        <dbReference type="EMBL" id="QPS83768.1"/>
    </source>
</evidence>
<reference evidence="5 8" key="2">
    <citation type="submission" date="2020-12" db="EMBL/GenBank/DDBJ databases">
        <title>FDA dAtabase for Regulatory Grade micrObial Sequences (FDA-ARGOS): Supporting development and validation of Infectious Disease Dx tests.</title>
        <authorList>
            <person name="Sproer C."/>
            <person name="Gronow S."/>
            <person name="Severitt S."/>
            <person name="Schroder I."/>
            <person name="Tallon L."/>
            <person name="Sadzewicz L."/>
            <person name="Zhao X."/>
            <person name="Boylan J."/>
            <person name="Ott S."/>
            <person name="Bowen H."/>
            <person name="Vavikolanu K."/>
            <person name="Mehta A."/>
            <person name="Aluvathingal J."/>
            <person name="Nadendla S."/>
            <person name="Lowell S."/>
            <person name="Myers T."/>
            <person name="Yan Y."/>
            <person name="Sichtig H."/>
        </authorList>
    </citation>
    <scope>NUCLEOTIDE SEQUENCE [LARGE SCALE GENOMIC DNA]</scope>
    <source>
        <strain evidence="5 8">FDAARGOS_890</strain>
    </source>
</reference>
<feature type="signal peptide" evidence="3">
    <location>
        <begin position="1"/>
        <end position="28"/>
    </location>
</feature>
<accession>A0A1H3RV55</accession>
<evidence type="ECO:0000256" key="3">
    <source>
        <dbReference type="SAM" id="SignalP"/>
    </source>
</evidence>
<evidence type="ECO:0000313" key="8">
    <source>
        <dbReference type="Proteomes" id="UP000595064"/>
    </source>
</evidence>
<feature type="domain" description="Leucine-binding protein" evidence="4">
    <location>
        <begin position="31"/>
        <end position="351"/>
    </location>
</feature>
<dbReference type="PANTHER" id="PTHR47235:SF1">
    <property type="entry name" value="BLR6548 PROTEIN"/>
    <property type="match status" value="1"/>
</dbReference>
<keyword evidence="8" id="KW-1185">Reference proteome</keyword>
<keyword evidence="2 3" id="KW-0732">Signal</keyword>
<dbReference type="CDD" id="cd06326">
    <property type="entry name" value="PBP1_ABC_ligand_binding-like"/>
    <property type="match status" value="1"/>
</dbReference>
<dbReference type="RefSeq" id="WP_016450177.1">
    <property type="nucleotide sequence ID" value="NZ_AP025556.1"/>
</dbReference>
<dbReference type="InterPro" id="IPR028082">
    <property type="entry name" value="Peripla_BP_I"/>
</dbReference>
<dbReference type="Gene3D" id="3.40.50.2300">
    <property type="match status" value="2"/>
</dbReference>
<protein>
    <submittedName>
        <fullName evidence="5 6">ABC transporter substrate-binding protein</fullName>
    </submittedName>
</protein>
<gene>
    <name evidence="5" type="ORF">I6G47_12215</name>
    <name evidence="6" type="ORF">SAMN05421547_1172</name>
</gene>
<dbReference type="GeneID" id="94693965"/>
<dbReference type="Proteomes" id="UP000595064">
    <property type="component" value="Chromosome"/>
</dbReference>
<feature type="chain" id="PRO_5044558528" evidence="3">
    <location>
        <begin position="29"/>
        <end position="380"/>
    </location>
</feature>
<dbReference type="AlphaFoldDB" id="A0A1H3RV55"/>
<dbReference type="Proteomes" id="UP000183417">
    <property type="component" value="Unassembled WGS sequence"/>
</dbReference>
<dbReference type="EMBL" id="FNPE01000017">
    <property type="protein sequence ID" value="SDZ29500.1"/>
    <property type="molecule type" value="Genomic_DNA"/>
</dbReference>
<name>A0A1H3RV55_9BURK</name>
<evidence type="ECO:0000259" key="4">
    <source>
        <dbReference type="Pfam" id="PF13458"/>
    </source>
</evidence>
<comment type="similarity">
    <text evidence="1">Belongs to the leucine-binding protein family.</text>
</comment>
<evidence type="ECO:0000313" key="6">
    <source>
        <dbReference type="EMBL" id="SDZ29500.1"/>
    </source>
</evidence>
<dbReference type="SUPFAM" id="SSF53822">
    <property type="entry name" value="Periplasmic binding protein-like I"/>
    <property type="match status" value="1"/>
</dbReference>
<proteinExistence type="inferred from homology"/>
<dbReference type="InterPro" id="IPR028081">
    <property type="entry name" value="Leu-bd"/>
</dbReference>
<dbReference type="Pfam" id="PF13458">
    <property type="entry name" value="Peripla_BP_6"/>
    <property type="match status" value="1"/>
</dbReference>
<reference evidence="6 7" key="1">
    <citation type="submission" date="2016-10" db="EMBL/GenBank/DDBJ databases">
        <authorList>
            <person name="de Groot N.N."/>
        </authorList>
    </citation>
    <scope>NUCLEOTIDE SEQUENCE [LARGE SCALE GENOMIC DNA]</scope>
    <source>
        <strain evidence="6 7">LMG 24775</strain>
    </source>
</reference>
<evidence type="ECO:0000256" key="1">
    <source>
        <dbReference type="ARBA" id="ARBA00010062"/>
    </source>
</evidence>
<evidence type="ECO:0000313" key="7">
    <source>
        <dbReference type="Proteomes" id="UP000183417"/>
    </source>
</evidence>
<sequence>MKMMRLRLARTAVAFVCGAMALAAEANAWVVGQVAPMSGAGATQGRAYAQGMRLYFDQINKAGGVQGQPVQLVTVDDVGHPDETVDKTRKLLDESKPVVLAGYFGNRNMASLLDSKLLDQSQISLVGYQSTDTRVLSHPQIFSTRANLPEEMAKIASHLATVGITRLALLHDERPDAKAVAELVDKAIAPSKAKLVVSASLSTGKGAMDKAVSQLQKAQPSAQAVMVVASSPVTSAFVEAYRMAGGTAQIYATSEADIEQLAKRLPVEFMSGLSIAQVVPSPYKVTMRLNKEFRDAATAAGKSLTVPVSYAMMEGYVNARVIVEAMRRTQPLTREKLAASLRGLDAFDLGGYWVTYRPGSQAGSKFVDLSIVNASGRVTQ</sequence>